<dbReference type="Pfam" id="PF00092">
    <property type="entry name" value="VWA"/>
    <property type="match status" value="3"/>
</dbReference>
<reference evidence="9" key="1">
    <citation type="submission" date="2025-08" db="UniProtKB">
        <authorList>
            <consortium name="Ensembl"/>
        </authorList>
    </citation>
    <scope>IDENTIFICATION</scope>
</reference>
<feature type="domain" description="VWFA" evidence="8">
    <location>
        <begin position="419"/>
        <end position="591"/>
    </location>
</feature>
<sequence length="612" mass="66429">MIMFYACTPPLSPSLFFLTHTFCTIFSFSLSDLVLLIDGSESIGADNFHLVSDLVIQVIEGLDIGRDAICVTLIVYGADPEIQFYLNSYDNKESVLSAIRGLKYPGCYEVILGAALEEVADSLLGQDAGGRAEEGVPQVLVVISAGKSTDDVSQGERALKLASVYTFGIAVGDSATAQLEAISTDKSFVLSAPDARTVSGGSPGPGLKTSAVNNICCLPMNHKNKFCVSLFLSWIVFSLKYNIYTKSKRDIIFLIDSSMGTIIINALREFIKRFIDTMPVGPDQVQVGVAMFSTNPRREINLNSFSSKESLISALTRIKPKPSVEVNIGAALNFVRTNMLTAESGSRIQDQVPQPVLLLTSKKSKDSVQQPADALRQMGVLTLAAGSRAADEAELKQIAFDDSPIVDVTTVHTQRVVRDIVFLVDGSNYVGNNLQPVLDFITEVVNRLDVRPERVRIGLMQFAERQLTEFYLNTHSTKQDVLSAIAQLRLMGGRALNTGAALQYALNNHFHPKAGSRRREGIQQVLVLITGGPSQDEVKGIADRVALEGILTFAVGAGQVEDRFLKTVAFVENLAYYKINFADLSSVVDEIMTPLVTVVGETDTPHCSGKAQ</sequence>
<dbReference type="InterPro" id="IPR036465">
    <property type="entry name" value="vWFA_dom_sf"/>
</dbReference>
<dbReference type="PRINTS" id="PR00453">
    <property type="entry name" value="VWFADOMAIN"/>
</dbReference>
<evidence type="ECO:0000256" key="7">
    <source>
        <dbReference type="ARBA" id="ARBA00023119"/>
    </source>
</evidence>
<evidence type="ECO:0000256" key="3">
    <source>
        <dbReference type="ARBA" id="ARBA00022530"/>
    </source>
</evidence>
<organism evidence="9 10">
    <name type="scientific">Cyprinus carpio</name>
    <name type="common">Common carp</name>
    <dbReference type="NCBI Taxonomy" id="7962"/>
    <lineage>
        <taxon>Eukaryota</taxon>
        <taxon>Metazoa</taxon>
        <taxon>Chordata</taxon>
        <taxon>Craniata</taxon>
        <taxon>Vertebrata</taxon>
        <taxon>Euteleostomi</taxon>
        <taxon>Actinopterygii</taxon>
        <taxon>Neopterygii</taxon>
        <taxon>Teleostei</taxon>
        <taxon>Ostariophysi</taxon>
        <taxon>Cypriniformes</taxon>
        <taxon>Cyprinidae</taxon>
        <taxon>Cyprininae</taxon>
        <taxon>Cyprinus</taxon>
    </lineage>
</organism>
<dbReference type="InterPro" id="IPR050525">
    <property type="entry name" value="ECM_Assembly_Org"/>
</dbReference>
<dbReference type="Proteomes" id="UP000694701">
    <property type="component" value="Unplaced"/>
</dbReference>
<dbReference type="SMART" id="SM00327">
    <property type="entry name" value="VWA"/>
    <property type="match status" value="3"/>
</dbReference>
<dbReference type="PROSITE" id="PS50234">
    <property type="entry name" value="VWFA"/>
    <property type="match status" value="3"/>
</dbReference>
<feature type="domain" description="VWFA" evidence="8">
    <location>
        <begin position="32"/>
        <end position="215"/>
    </location>
</feature>
<evidence type="ECO:0000256" key="6">
    <source>
        <dbReference type="ARBA" id="ARBA00022889"/>
    </source>
</evidence>
<dbReference type="AlphaFoldDB" id="A0A8C2GBI9"/>
<evidence type="ECO:0000256" key="4">
    <source>
        <dbReference type="ARBA" id="ARBA00022729"/>
    </source>
</evidence>
<dbReference type="SUPFAM" id="SSF53300">
    <property type="entry name" value="vWA-like"/>
    <property type="match status" value="3"/>
</dbReference>
<keyword evidence="6" id="KW-0130">Cell adhesion</keyword>
<dbReference type="GO" id="GO:0007155">
    <property type="term" value="P:cell adhesion"/>
    <property type="evidence" value="ECO:0007669"/>
    <property type="project" value="UniProtKB-KW"/>
</dbReference>
<evidence type="ECO:0000313" key="9">
    <source>
        <dbReference type="Ensembl" id="ENSCCRP00020067894.1"/>
    </source>
</evidence>
<accession>A0A8C2GBI9</accession>
<keyword evidence="7" id="KW-0176">Collagen</keyword>
<name>A0A8C2GBI9_CYPCA</name>
<evidence type="ECO:0000259" key="8">
    <source>
        <dbReference type="PROSITE" id="PS50234"/>
    </source>
</evidence>
<dbReference type="Ensembl" id="ENSCCRT00020074670.1">
    <property type="protein sequence ID" value="ENSCCRP00020067894.1"/>
    <property type="gene ID" value="ENSCCRG00020031866.1"/>
</dbReference>
<dbReference type="FunFam" id="3.40.50.410:FF:000003">
    <property type="entry name" value="Collagen type VI alpha 3 chain"/>
    <property type="match status" value="3"/>
</dbReference>
<keyword evidence="3" id="KW-0272">Extracellular matrix</keyword>
<keyword evidence="5" id="KW-0677">Repeat</keyword>
<dbReference type="PANTHER" id="PTHR24020:SF13">
    <property type="entry name" value="COLLAGEN ALPHA-3(VI) CHAIN"/>
    <property type="match status" value="1"/>
</dbReference>
<protein>
    <submittedName>
        <fullName evidence="9">Collagen, type VI, alpha 3</fullName>
    </submittedName>
</protein>
<dbReference type="InterPro" id="IPR002035">
    <property type="entry name" value="VWF_A"/>
</dbReference>
<dbReference type="Gene3D" id="3.40.50.410">
    <property type="entry name" value="von Willebrand factor, type A domain"/>
    <property type="match status" value="3"/>
</dbReference>
<evidence type="ECO:0000256" key="2">
    <source>
        <dbReference type="ARBA" id="ARBA00022525"/>
    </source>
</evidence>
<dbReference type="GO" id="GO:0005581">
    <property type="term" value="C:collagen trimer"/>
    <property type="evidence" value="ECO:0007669"/>
    <property type="project" value="UniProtKB-KW"/>
</dbReference>
<keyword evidence="2" id="KW-0964">Secreted</keyword>
<proteinExistence type="predicted"/>
<evidence type="ECO:0000256" key="1">
    <source>
        <dbReference type="ARBA" id="ARBA00004498"/>
    </source>
</evidence>
<dbReference type="GO" id="GO:0005615">
    <property type="term" value="C:extracellular space"/>
    <property type="evidence" value="ECO:0007669"/>
    <property type="project" value="TreeGrafter"/>
</dbReference>
<evidence type="ECO:0000313" key="10">
    <source>
        <dbReference type="Proteomes" id="UP000694701"/>
    </source>
</evidence>
<keyword evidence="4" id="KW-0732">Signal</keyword>
<feature type="domain" description="VWFA" evidence="8">
    <location>
        <begin position="250"/>
        <end position="424"/>
    </location>
</feature>
<evidence type="ECO:0000256" key="5">
    <source>
        <dbReference type="ARBA" id="ARBA00022737"/>
    </source>
</evidence>
<dbReference type="PANTHER" id="PTHR24020">
    <property type="entry name" value="COLLAGEN ALPHA"/>
    <property type="match status" value="1"/>
</dbReference>
<comment type="subcellular location">
    <subcellularLocation>
        <location evidence="1">Secreted</location>
        <location evidence="1">Extracellular space</location>
        <location evidence="1">Extracellular matrix</location>
    </subcellularLocation>
</comment>